<comment type="caution">
    <text evidence="2">The sequence shown here is derived from an EMBL/GenBank/DDBJ whole genome shotgun (WGS) entry which is preliminary data.</text>
</comment>
<evidence type="ECO:0000313" key="1">
    <source>
        <dbReference type="EMBL" id="RYR07513.1"/>
    </source>
</evidence>
<dbReference type="EMBL" id="SDMP01000015">
    <property type="protein sequence ID" value="RYR07513.1"/>
    <property type="molecule type" value="Genomic_DNA"/>
</dbReference>
<keyword evidence="3" id="KW-1185">Reference proteome</keyword>
<protein>
    <submittedName>
        <fullName evidence="2">Uncharacterized protein</fullName>
    </submittedName>
</protein>
<proteinExistence type="predicted"/>
<evidence type="ECO:0000313" key="3">
    <source>
        <dbReference type="Proteomes" id="UP000289738"/>
    </source>
</evidence>
<name>A0A445D2Z8_ARAHY</name>
<dbReference type="Proteomes" id="UP000289738">
    <property type="component" value="Chromosome B05"/>
</dbReference>
<gene>
    <name evidence="2" type="ORF">Ahy_A05g023134</name>
    <name evidence="1" type="ORF">Ahy_B05g074878</name>
</gene>
<accession>A0A445D2Z8</accession>
<dbReference type="EMBL" id="SDMP01000005">
    <property type="protein sequence ID" value="RYR57404.1"/>
    <property type="molecule type" value="Genomic_DNA"/>
</dbReference>
<evidence type="ECO:0000313" key="2">
    <source>
        <dbReference type="EMBL" id="RYR57404.1"/>
    </source>
</evidence>
<sequence length="23" mass="2504">MKVLSGAVYIVLLLLILQLHPLG</sequence>
<dbReference type="AlphaFoldDB" id="A0A445D2Z8"/>
<organism evidence="2 3">
    <name type="scientific">Arachis hypogaea</name>
    <name type="common">Peanut</name>
    <dbReference type="NCBI Taxonomy" id="3818"/>
    <lineage>
        <taxon>Eukaryota</taxon>
        <taxon>Viridiplantae</taxon>
        <taxon>Streptophyta</taxon>
        <taxon>Embryophyta</taxon>
        <taxon>Tracheophyta</taxon>
        <taxon>Spermatophyta</taxon>
        <taxon>Magnoliopsida</taxon>
        <taxon>eudicotyledons</taxon>
        <taxon>Gunneridae</taxon>
        <taxon>Pentapetalae</taxon>
        <taxon>rosids</taxon>
        <taxon>fabids</taxon>
        <taxon>Fabales</taxon>
        <taxon>Fabaceae</taxon>
        <taxon>Papilionoideae</taxon>
        <taxon>50 kb inversion clade</taxon>
        <taxon>dalbergioids sensu lato</taxon>
        <taxon>Dalbergieae</taxon>
        <taxon>Pterocarpus clade</taxon>
        <taxon>Arachis</taxon>
    </lineage>
</organism>
<dbReference type="Proteomes" id="UP000289738">
    <property type="component" value="Chromosome A05"/>
</dbReference>
<reference evidence="2 3" key="1">
    <citation type="submission" date="2019-01" db="EMBL/GenBank/DDBJ databases">
        <title>Sequencing of cultivated peanut Arachis hypogaea provides insights into genome evolution and oil improvement.</title>
        <authorList>
            <person name="Chen X."/>
        </authorList>
    </citation>
    <scope>NUCLEOTIDE SEQUENCE [LARGE SCALE GENOMIC DNA]</scope>
    <source>
        <strain evidence="3">cv. Fuhuasheng</strain>
        <strain evidence="2">GDAAS-fuhuasheng2018</strain>
        <tissue evidence="2">Leaves</tissue>
    </source>
</reference>